<dbReference type="EMBL" id="DRGL01000081">
    <property type="protein sequence ID" value="HEA23581.1"/>
    <property type="molecule type" value="Genomic_DNA"/>
</dbReference>
<name>A0A831VR46_9FLAO</name>
<comment type="caution">
    <text evidence="3">The sequence shown here is derived from an EMBL/GenBank/DDBJ whole genome shotgun (WGS) entry which is preliminary data.</text>
</comment>
<dbReference type="AlphaFoldDB" id="A0A831VR46"/>
<feature type="domain" description="DUF3347" evidence="2">
    <location>
        <begin position="97"/>
        <end position="167"/>
    </location>
</feature>
<feature type="region of interest" description="Disordered" evidence="1">
    <location>
        <begin position="62"/>
        <end position="81"/>
    </location>
</feature>
<gene>
    <name evidence="3" type="ORF">ENH87_22075</name>
</gene>
<evidence type="ECO:0000313" key="3">
    <source>
        <dbReference type="EMBL" id="HEA23581.1"/>
    </source>
</evidence>
<sequence length="217" mass="24402">MSWAEIFRLWEVTTIVLEQAEVYRYDSKKNNPQITFKMKKTNMKTGVLALVLLIASCGEKQSNQETQVSTPQSTELNNGNNTDMAEAKFADQMTEKVFNSYQNVRTALIDSDADAVQKAAGKLAVGISKEHEDMLATTTKLADATDIEKQRALFSELTDQVEPILKDAISTGTLYKQFCPMAFQGKGAYWISNREEIRNPYYGQKMLTCGKVTEEIQ</sequence>
<evidence type="ECO:0000256" key="1">
    <source>
        <dbReference type="SAM" id="MobiDB-lite"/>
    </source>
</evidence>
<organism evidence="3">
    <name type="scientific">Pricia antarctica</name>
    <dbReference type="NCBI Taxonomy" id="641691"/>
    <lineage>
        <taxon>Bacteria</taxon>
        <taxon>Pseudomonadati</taxon>
        <taxon>Bacteroidota</taxon>
        <taxon>Flavobacteriia</taxon>
        <taxon>Flavobacteriales</taxon>
        <taxon>Flavobacteriaceae</taxon>
        <taxon>Pricia</taxon>
    </lineage>
</organism>
<dbReference type="Pfam" id="PF11827">
    <property type="entry name" value="DUF3347"/>
    <property type="match status" value="1"/>
</dbReference>
<protein>
    <submittedName>
        <fullName evidence="3">DUF3347 domain-containing protein</fullName>
    </submittedName>
</protein>
<reference evidence="3" key="1">
    <citation type="journal article" date="2020" name="mSystems">
        <title>Genome- and Community-Level Interaction Insights into Carbon Utilization and Element Cycling Functions of Hydrothermarchaeota in Hydrothermal Sediment.</title>
        <authorList>
            <person name="Zhou Z."/>
            <person name="Liu Y."/>
            <person name="Xu W."/>
            <person name="Pan J."/>
            <person name="Luo Z.H."/>
            <person name="Li M."/>
        </authorList>
    </citation>
    <scope>NUCLEOTIDE SEQUENCE [LARGE SCALE GENOMIC DNA]</scope>
    <source>
        <strain evidence="3">HyVt-345</strain>
    </source>
</reference>
<dbReference type="Proteomes" id="UP000886191">
    <property type="component" value="Unassembled WGS sequence"/>
</dbReference>
<dbReference type="InterPro" id="IPR021782">
    <property type="entry name" value="DUF3347"/>
</dbReference>
<proteinExistence type="predicted"/>
<evidence type="ECO:0000259" key="2">
    <source>
        <dbReference type="Pfam" id="PF11827"/>
    </source>
</evidence>
<accession>A0A831VR46</accession>